<name>A0A0U2JJL8_9ALTE</name>
<evidence type="ECO:0000313" key="1">
    <source>
        <dbReference type="EMBL" id="ALS99814.1"/>
    </source>
</evidence>
<reference evidence="1 2" key="1">
    <citation type="submission" date="2015-12" db="EMBL/GenBank/DDBJ databases">
        <title>Complete genome of Lacimicrobium alkaliphilum KCTC 32984.</title>
        <authorList>
            <person name="Kim S.-G."/>
            <person name="Lee Y.-J."/>
        </authorList>
    </citation>
    <scope>NUCLEOTIDE SEQUENCE [LARGE SCALE GENOMIC DNA]</scope>
    <source>
        <strain evidence="1 2">YelD216</strain>
    </source>
</reference>
<evidence type="ECO:0000313" key="2">
    <source>
        <dbReference type="Proteomes" id="UP000068447"/>
    </source>
</evidence>
<proteinExistence type="predicted"/>
<dbReference type="InterPro" id="IPR010836">
    <property type="entry name" value="SapC"/>
</dbReference>
<dbReference type="KEGG" id="lal:AT746_17115"/>
<gene>
    <name evidence="1" type="ORF">AT746_17115</name>
</gene>
<dbReference type="Proteomes" id="UP000068447">
    <property type="component" value="Chromosome"/>
</dbReference>
<dbReference type="Pfam" id="PF07277">
    <property type="entry name" value="SapC"/>
    <property type="match status" value="1"/>
</dbReference>
<dbReference type="OrthoDB" id="8888710at2"/>
<dbReference type="RefSeq" id="WP_062482900.1">
    <property type="nucleotide sequence ID" value="NZ_CP013650.1"/>
</dbReference>
<dbReference type="AlphaFoldDB" id="A0A0U2JJL8"/>
<dbReference type="EMBL" id="CP013650">
    <property type="protein sequence ID" value="ALS99814.1"/>
    <property type="molecule type" value="Genomic_DNA"/>
</dbReference>
<protein>
    <submittedName>
        <fullName evidence="1">Multidrug transporter</fullName>
    </submittedName>
</protein>
<organism evidence="1 2">
    <name type="scientific">Lacimicrobium alkaliphilum</name>
    <dbReference type="NCBI Taxonomy" id="1526571"/>
    <lineage>
        <taxon>Bacteria</taxon>
        <taxon>Pseudomonadati</taxon>
        <taxon>Pseudomonadota</taxon>
        <taxon>Gammaproteobacteria</taxon>
        <taxon>Alteromonadales</taxon>
        <taxon>Alteromonadaceae</taxon>
        <taxon>Lacimicrobium</taxon>
    </lineage>
</organism>
<accession>A0A0U2JJL8</accession>
<keyword evidence="2" id="KW-1185">Reference proteome</keyword>
<dbReference type="STRING" id="1526571.AT746_17115"/>
<sequence length="239" mass="27413">MSQHVLLNSENHRNIRVRTQRRAELGDNQMFAVTFVEELRTIQAHYPVFFQKDPQSGEFQCVALLGFEQGENLFLTEQGWDAPHIPVLIERLPFLIGMQNKGGEQERVVHIDMDNPRVNEEEGEALFNQFGSPTEYLQRISALLEATHLGLQENKSFIGMLNELTLIESFSLDVELNNGSQHQLLGFYTINEDKLAQLSGAQLQMLHEKGYLQALYMILASHSHLKDLIARKNQRLEQV</sequence>